<organism evidence="1">
    <name type="scientific">Arion vulgaris</name>
    <dbReference type="NCBI Taxonomy" id="1028688"/>
    <lineage>
        <taxon>Eukaryota</taxon>
        <taxon>Metazoa</taxon>
        <taxon>Spiralia</taxon>
        <taxon>Lophotrochozoa</taxon>
        <taxon>Mollusca</taxon>
        <taxon>Gastropoda</taxon>
        <taxon>Heterobranchia</taxon>
        <taxon>Euthyneura</taxon>
        <taxon>Panpulmonata</taxon>
        <taxon>Eupulmonata</taxon>
        <taxon>Stylommatophora</taxon>
        <taxon>Helicina</taxon>
        <taxon>Arionoidea</taxon>
        <taxon>Arionidae</taxon>
        <taxon>Arion</taxon>
    </lineage>
</organism>
<dbReference type="AlphaFoldDB" id="A0A0B6Z326"/>
<evidence type="ECO:0000313" key="1">
    <source>
        <dbReference type="EMBL" id="CEK62115.1"/>
    </source>
</evidence>
<gene>
    <name evidence="1" type="primary">ORF44248</name>
</gene>
<sequence length="69" mass="8362">LSLRMIQTYLYCIQHFHFLERELQIENFEPLRDDKKMKCPTMVENIPYPERSLSQKKVGNHWTCVSFSL</sequence>
<dbReference type="EMBL" id="HACG01015250">
    <property type="protein sequence ID" value="CEK62115.1"/>
    <property type="molecule type" value="Transcribed_RNA"/>
</dbReference>
<proteinExistence type="predicted"/>
<protein>
    <submittedName>
        <fullName evidence="1">Uncharacterized protein</fullName>
    </submittedName>
</protein>
<feature type="non-terminal residue" evidence="1">
    <location>
        <position position="1"/>
    </location>
</feature>
<accession>A0A0B6Z326</accession>
<reference evidence="1" key="1">
    <citation type="submission" date="2014-12" db="EMBL/GenBank/DDBJ databases">
        <title>Insight into the proteome of Arion vulgaris.</title>
        <authorList>
            <person name="Aradska J."/>
            <person name="Bulat T."/>
            <person name="Smidak R."/>
            <person name="Sarate P."/>
            <person name="Gangsoo J."/>
            <person name="Sialana F."/>
            <person name="Bilban M."/>
            <person name="Lubec G."/>
        </authorList>
    </citation>
    <scope>NUCLEOTIDE SEQUENCE</scope>
    <source>
        <tissue evidence="1">Skin</tissue>
    </source>
</reference>
<name>A0A0B6Z326_9EUPU</name>